<evidence type="ECO:0000313" key="2">
    <source>
        <dbReference type="EMBL" id="KAJ7202523.1"/>
    </source>
</evidence>
<gene>
    <name evidence="2" type="ORF">GGX14DRAFT_570629</name>
</gene>
<feature type="region of interest" description="Disordered" evidence="1">
    <location>
        <begin position="1"/>
        <end position="45"/>
    </location>
</feature>
<comment type="caution">
    <text evidence="2">The sequence shown here is derived from an EMBL/GenBank/DDBJ whole genome shotgun (WGS) entry which is preliminary data.</text>
</comment>
<organism evidence="2 3">
    <name type="scientific">Mycena pura</name>
    <dbReference type="NCBI Taxonomy" id="153505"/>
    <lineage>
        <taxon>Eukaryota</taxon>
        <taxon>Fungi</taxon>
        <taxon>Dikarya</taxon>
        <taxon>Basidiomycota</taxon>
        <taxon>Agaricomycotina</taxon>
        <taxon>Agaricomycetes</taxon>
        <taxon>Agaricomycetidae</taxon>
        <taxon>Agaricales</taxon>
        <taxon>Marasmiineae</taxon>
        <taxon>Mycenaceae</taxon>
        <taxon>Mycena</taxon>
    </lineage>
</organism>
<feature type="region of interest" description="Disordered" evidence="1">
    <location>
        <begin position="63"/>
        <end position="107"/>
    </location>
</feature>
<dbReference type="AlphaFoldDB" id="A0AAD6V4F8"/>
<sequence>MALGSDIRSGEWVDPNLHGPSPGLSLNARSFVKTHPRQGVRRPRSRRLVDLLAALNTRSHLCVPSAQPPLKRPSAPRLHPSAHPPSPPTASPASPLTAFRGAPASSSTTPHIARAAALLASHGHPDAQELFQLISECVREDNVNARVGRAGVRDGGSAGVTAAAVGDDALAGVPSPFDGLRRRAARVCAADTRRRFCSGL</sequence>
<proteinExistence type="predicted"/>
<dbReference type="Proteomes" id="UP001219525">
    <property type="component" value="Unassembled WGS sequence"/>
</dbReference>
<reference evidence="2" key="1">
    <citation type="submission" date="2023-03" db="EMBL/GenBank/DDBJ databases">
        <title>Massive genome expansion in bonnet fungi (Mycena s.s.) driven by repeated elements and novel gene families across ecological guilds.</title>
        <authorList>
            <consortium name="Lawrence Berkeley National Laboratory"/>
            <person name="Harder C.B."/>
            <person name="Miyauchi S."/>
            <person name="Viragh M."/>
            <person name="Kuo A."/>
            <person name="Thoen E."/>
            <person name="Andreopoulos B."/>
            <person name="Lu D."/>
            <person name="Skrede I."/>
            <person name="Drula E."/>
            <person name="Henrissat B."/>
            <person name="Morin E."/>
            <person name="Kohler A."/>
            <person name="Barry K."/>
            <person name="LaButti K."/>
            <person name="Morin E."/>
            <person name="Salamov A."/>
            <person name="Lipzen A."/>
            <person name="Mereny Z."/>
            <person name="Hegedus B."/>
            <person name="Baldrian P."/>
            <person name="Stursova M."/>
            <person name="Weitz H."/>
            <person name="Taylor A."/>
            <person name="Grigoriev I.V."/>
            <person name="Nagy L.G."/>
            <person name="Martin F."/>
            <person name="Kauserud H."/>
        </authorList>
    </citation>
    <scope>NUCLEOTIDE SEQUENCE</scope>
    <source>
        <strain evidence="2">9144</strain>
    </source>
</reference>
<protein>
    <submittedName>
        <fullName evidence="2">Uncharacterized protein</fullName>
    </submittedName>
</protein>
<keyword evidence="3" id="KW-1185">Reference proteome</keyword>
<feature type="compositionally biased region" description="Basic residues" evidence="1">
    <location>
        <begin position="32"/>
        <end position="45"/>
    </location>
</feature>
<evidence type="ECO:0000313" key="3">
    <source>
        <dbReference type="Proteomes" id="UP001219525"/>
    </source>
</evidence>
<evidence type="ECO:0000256" key="1">
    <source>
        <dbReference type="SAM" id="MobiDB-lite"/>
    </source>
</evidence>
<name>A0AAD6V4F8_9AGAR</name>
<accession>A0AAD6V4F8</accession>
<dbReference type="EMBL" id="JARJCW010000054">
    <property type="protein sequence ID" value="KAJ7202523.1"/>
    <property type="molecule type" value="Genomic_DNA"/>
</dbReference>